<accession>A0A8K0D9A7</accession>
<dbReference type="InterPro" id="IPR047155">
    <property type="entry name" value="COMMD4/6/7/8"/>
</dbReference>
<evidence type="ECO:0000313" key="3">
    <source>
        <dbReference type="Proteomes" id="UP000801492"/>
    </source>
</evidence>
<comment type="caution">
    <text evidence="2">The sequence shown here is derived from an EMBL/GenBank/DDBJ whole genome shotgun (WGS) entry which is preliminary data.</text>
</comment>
<dbReference type="Pfam" id="PF07258">
    <property type="entry name" value="COMM_domain"/>
    <property type="match status" value="1"/>
</dbReference>
<proteinExistence type="predicted"/>
<dbReference type="PANTHER" id="PTHR16231:SF0">
    <property type="entry name" value="COMM DOMAIN-CONTAINING PROTEIN 8"/>
    <property type="match status" value="1"/>
</dbReference>
<dbReference type="Proteomes" id="UP000801492">
    <property type="component" value="Unassembled WGS sequence"/>
</dbReference>
<name>A0A8K0D9A7_IGNLU</name>
<evidence type="ECO:0000313" key="2">
    <source>
        <dbReference type="EMBL" id="KAF2901925.1"/>
    </source>
</evidence>
<keyword evidence="3" id="KW-1185">Reference proteome</keyword>
<organism evidence="2 3">
    <name type="scientific">Ignelater luminosus</name>
    <name type="common">Cucubano</name>
    <name type="synonym">Pyrophorus luminosus</name>
    <dbReference type="NCBI Taxonomy" id="2038154"/>
    <lineage>
        <taxon>Eukaryota</taxon>
        <taxon>Metazoa</taxon>
        <taxon>Ecdysozoa</taxon>
        <taxon>Arthropoda</taxon>
        <taxon>Hexapoda</taxon>
        <taxon>Insecta</taxon>
        <taxon>Pterygota</taxon>
        <taxon>Neoptera</taxon>
        <taxon>Endopterygota</taxon>
        <taxon>Coleoptera</taxon>
        <taxon>Polyphaga</taxon>
        <taxon>Elateriformia</taxon>
        <taxon>Elateroidea</taxon>
        <taxon>Elateridae</taxon>
        <taxon>Agrypninae</taxon>
        <taxon>Pyrophorini</taxon>
        <taxon>Ignelater</taxon>
    </lineage>
</organism>
<evidence type="ECO:0000259" key="1">
    <source>
        <dbReference type="PROSITE" id="PS51269"/>
    </source>
</evidence>
<reference evidence="2" key="1">
    <citation type="submission" date="2019-08" db="EMBL/GenBank/DDBJ databases">
        <title>The genome of the North American firefly Photinus pyralis.</title>
        <authorList>
            <consortium name="Photinus pyralis genome working group"/>
            <person name="Fallon T.R."/>
            <person name="Sander Lower S.E."/>
            <person name="Weng J.-K."/>
        </authorList>
    </citation>
    <scope>NUCLEOTIDE SEQUENCE</scope>
    <source>
        <strain evidence="2">TRF0915ILg1</strain>
        <tissue evidence="2">Whole body</tissue>
    </source>
</reference>
<feature type="domain" description="COMM" evidence="1">
    <location>
        <begin position="112"/>
        <end position="182"/>
    </location>
</feature>
<dbReference type="InterPro" id="IPR055184">
    <property type="entry name" value="COMMD8_HN"/>
</dbReference>
<dbReference type="InterPro" id="IPR017920">
    <property type="entry name" value="COMM"/>
</dbReference>
<dbReference type="PROSITE" id="PS51269">
    <property type="entry name" value="COMM"/>
    <property type="match status" value="1"/>
</dbReference>
<protein>
    <recommendedName>
        <fullName evidence="1">COMM domain-containing protein</fullName>
    </recommendedName>
</protein>
<dbReference type="AlphaFoldDB" id="A0A8K0D9A7"/>
<dbReference type="EMBL" id="VTPC01001449">
    <property type="protein sequence ID" value="KAF2901925.1"/>
    <property type="molecule type" value="Genomic_DNA"/>
</dbReference>
<gene>
    <name evidence="2" type="ORF">ILUMI_04261</name>
</gene>
<dbReference type="OrthoDB" id="64318at2759"/>
<dbReference type="PANTHER" id="PTHR16231">
    <property type="entry name" value="COMM DOMAIN-CONTAINING PROTEIN 4-8 FAMILY MEMBER"/>
    <property type="match status" value="1"/>
</dbReference>
<sequence length="182" mass="21118">MANSLLKITNTPVLQQFLHDCVDDLIGRKHANFDSYSSDIEWTNEDYHNAIKFIQNLYRENTQSTAENILVPKVQDLNPDSQQCIVDCYEIRKEEILQAIIRENLSKCGKPLVENIDWKLKWILGSSKLASLREPLLQVDLHCFKKQDESTRKTINFEMNLEQVDKLIAGLEKVKNEINEKA</sequence>
<dbReference type="Pfam" id="PF22838">
    <property type="entry name" value="COMMD8_HN"/>
    <property type="match status" value="1"/>
</dbReference>